<sequence length="70" mass="7853">MTLVHSLWLPSLQSLIFTSRSGTQCWLTSSDANCWLCRSKVALTAYDDGAPTSYCTGRKRCPHGKMKTQR</sequence>
<gene>
    <name evidence="2" type="ORF">KP509_07G045500</name>
</gene>
<reference evidence="2" key="1">
    <citation type="submission" date="2021-08" db="EMBL/GenBank/DDBJ databases">
        <title>WGS assembly of Ceratopteris richardii.</title>
        <authorList>
            <person name="Marchant D.B."/>
            <person name="Chen G."/>
            <person name="Jenkins J."/>
            <person name="Shu S."/>
            <person name="Leebens-Mack J."/>
            <person name="Grimwood J."/>
            <person name="Schmutz J."/>
            <person name="Soltis P."/>
            <person name="Soltis D."/>
            <person name="Chen Z.-H."/>
        </authorList>
    </citation>
    <scope>NUCLEOTIDE SEQUENCE</scope>
    <source>
        <strain evidence="2">Whitten #5841</strain>
        <tissue evidence="2">Leaf</tissue>
    </source>
</reference>
<feature type="signal peptide" evidence="1">
    <location>
        <begin position="1"/>
        <end position="23"/>
    </location>
</feature>
<keyword evidence="3" id="KW-1185">Reference proteome</keyword>
<evidence type="ECO:0000313" key="2">
    <source>
        <dbReference type="EMBL" id="KAH7432910.1"/>
    </source>
</evidence>
<keyword evidence="1" id="KW-0732">Signal</keyword>
<evidence type="ECO:0000313" key="3">
    <source>
        <dbReference type="Proteomes" id="UP000825935"/>
    </source>
</evidence>
<accession>A0A8T2UEJ1</accession>
<dbReference type="Proteomes" id="UP000825935">
    <property type="component" value="Chromosome 7"/>
</dbReference>
<evidence type="ECO:0008006" key="4">
    <source>
        <dbReference type="Google" id="ProtNLM"/>
    </source>
</evidence>
<dbReference type="EMBL" id="CM035412">
    <property type="protein sequence ID" value="KAH7432910.1"/>
    <property type="molecule type" value="Genomic_DNA"/>
</dbReference>
<dbReference type="AlphaFoldDB" id="A0A8T2UEJ1"/>
<organism evidence="2 3">
    <name type="scientific">Ceratopteris richardii</name>
    <name type="common">Triangle waterfern</name>
    <dbReference type="NCBI Taxonomy" id="49495"/>
    <lineage>
        <taxon>Eukaryota</taxon>
        <taxon>Viridiplantae</taxon>
        <taxon>Streptophyta</taxon>
        <taxon>Embryophyta</taxon>
        <taxon>Tracheophyta</taxon>
        <taxon>Polypodiopsida</taxon>
        <taxon>Polypodiidae</taxon>
        <taxon>Polypodiales</taxon>
        <taxon>Pteridineae</taxon>
        <taxon>Pteridaceae</taxon>
        <taxon>Parkerioideae</taxon>
        <taxon>Ceratopteris</taxon>
    </lineage>
</organism>
<evidence type="ECO:0000256" key="1">
    <source>
        <dbReference type="SAM" id="SignalP"/>
    </source>
</evidence>
<name>A0A8T2UEJ1_CERRI</name>
<comment type="caution">
    <text evidence="2">The sequence shown here is derived from an EMBL/GenBank/DDBJ whole genome shotgun (WGS) entry which is preliminary data.</text>
</comment>
<proteinExistence type="predicted"/>
<feature type="chain" id="PRO_5035839786" description="Secreted protein" evidence="1">
    <location>
        <begin position="24"/>
        <end position="70"/>
    </location>
</feature>
<protein>
    <recommendedName>
        <fullName evidence="4">Secreted protein</fullName>
    </recommendedName>
</protein>